<dbReference type="Pfam" id="PF00106">
    <property type="entry name" value="adh_short"/>
    <property type="match status" value="1"/>
</dbReference>
<evidence type="ECO:0000313" key="5">
    <source>
        <dbReference type="Proteomes" id="UP000800235"/>
    </source>
</evidence>
<sequence>MGFTYKKVLVVGATSGIGWALSERLISNGVKVIVVGRRKEKLDEFVKKHGNEKASSFVFDISKLDGIPRFAADVAKAHPDLDSVLLNSGIQRSFNFADPSSVDLNVINEEFTTNYLSFVHLTNAFLPHLQKQQNETSIIFTTSGLALVPMSRCLNYCASKAALHHFVLCLRDQMRRGPGNVKIIELIPPAVQTELHDAKHQPELKDAGPIGMPLDEYIDETWKGMDNGDVQIVVGEVVKKAADSWEKERQENFSQLAKMMAGQEKD</sequence>
<dbReference type="Proteomes" id="UP000800235">
    <property type="component" value="Unassembled WGS sequence"/>
</dbReference>
<dbReference type="InterPro" id="IPR002347">
    <property type="entry name" value="SDR_fam"/>
</dbReference>
<dbReference type="PANTHER" id="PTHR43669">
    <property type="entry name" value="5-KETO-D-GLUCONATE 5-REDUCTASE"/>
    <property type="match status" value="1"/>
</dbReference>
<evidence type="ECO:0000256" key="1">
    <source>
        <dbReference type="ARBA" id="ARBA00006484"/>
    </source>
</evidence>
<dbReference type="InterPro" id="IPR036291">
    <property type="entry name" value="NAD(P)-bd_dom_sf"/>
</dbReference>
<keyword evidence="3" id="KW-0560">Oxidoreductase</keyword>
<keyword evidence="5" id="KW-1185">Reference proteome</keyword>
<evidence type="ECO:0000256" key="3">
    <source>
        <dbReference type="ARBA" id="ARBA00023002"/>
    </source>
</evidence>
<proteinExistence type="inferred from homology"/>
<gene>
    <name evidence="4" type="ORF">EJ08DRAFT_603558</name>
</gene>
<dbReference type="SUPFAM" id="SSF51735">
    <property type="entry name" value="NAD(P)-binding Rossmann-fold domains"/>
    <property type="match status" value="1"/>
</dbReference>
<reference evidence="4" key="1">
    <citation type="journal article" date="2020" name="Stud. Mycol.">
        <title>101 Dothideomycetes genomes: a test case for predicting lifestyles and emergence of pathogens.</title>
        <authorList>
            <person name="Haridas S."/>
            <person name="Albert R."/>
            <person name="Binder M."/>
            <person name="Bloem J."/>
            <person name="Labutti K."/>
            <person name="Salamov A."/>
            <person name="Andreopoulos B."/>
            <person name="Baker S."/>
            <person name="Barry K."/>
            <person name="Bills G."/>
            <person name="Bluhm B."/>
            <person name="Cannon C."/>
            <person name="Castanera R."/>
            <person name="Culley D."/>
            <person name="Daum C."/>
            <person name="Ezra D."/>
            <person name="Gonzalez J."/>
            <person name="Henrissat B."/>
            <person name="Kuo A."/>
            <person name="Liang C."/>
            <person name="Lipzen A."/>
            <person name="Lutzoni F."/>
            <person name="Magnuson J."/>
            <person name="Mondo S."/>
            <person name="Nolan M."/>
            <person name="Ohm R."/>
            <person name="Pangilinan J."/>
            <person name="Park H.-J."/>
            <person name="Ramirez L."/>
            <person name="Alfaro M."/>
            <person name="Sun H."/>
            <person name="Tritt A."/>
            <person name="Yoshinaga Y."/>
            <person name="Zwiers L.-H."/>
            <person name="Turgeon B."/>
            <person name="Goodwin S."/>
            <person name="Spatafora J."/>
            <person name="Crous P."/>
            <person name="Grigoriev I."/>
        </authorList>
    </citation>
    <scope>NUCLEOTIDE SEQUENCE</scope>
    <source>
        <strain evidence="4">CBS 130266</strain>
    </source>
</reference>
<protein>
    <submittedName>
        <fullName evidence="4">Short-chain dehydrogenase/ reductase-like protein</fullName>
    </submittedName>
</protein>
<organism evidence="4 5">
    <name type="scientific">Tothia fuscella</name>
    <dbReference type="NCBI Taxonomy" id="1048955"/>
    <lineage>
        <taxon>Eukaryota</taxon>
        <taxon>Fungi</taxon>
        <taxon>Dikarya</taxon>
        <taxon>Ascomycota</taxon>
        <taxon>Pezizomycotina</taxon>
        <taxon>Dothideomycetes</taxon>
        <taxon>Pleosporomycetidae</taxon>
        <taxon>Venturiales</taxon>
        <taxon>Cylindrosympodiaceae</taxon>
        <taxon>Tothia</taxon>
    </lineage>
</organism>
<comment type="similarity">
    <text evidence="1">Belongs to the short-chain dehydrogenases/reductases (SDR) family.</text>
</comment>
<name>A0A9P4P1P5_9PEZI</name>
<dbReference type="Gene3D" id="3.40.50.720">
    <property type="entry name" value="NAD(P)-binding Rossmann-like Domain"/>
    <property type="match status" value="1"/>
</dbReference>
<dbReference type="PRINTS" id="PR00081">
    <property type="entry name" value="GDHRDH"/>
</dbReference>
<dbReference type="PROSITE" id="PS00061">
    <property type="entry name" value="ADH_SHORT"/>
    <property type="match status" value="1"/>
</dbReference>
<dbReference type="PANTHER" id="PTHR43669:SF11">
    <property type="entry name" value="SHORT-CHAIN DEHYDROGENASE_OXIDOREDUCTASE"/>
    <property type="match status" value="1"/>
</dbReference>
<dbReference type="AlphaFoldDB" id="A0A9P4P1P5"/>
<dbReference type="OrthoDB" id="37659at2759"/>
<dbReference type="GO" id="GO:0016491">
    <property type="term" value="F:oxidoreductase activity"/>
    <property type="evidence" value="ECO:0007669"/>
    <property type="project" value="UniProtKB-KW"/>
</dbReference>
<accession>A0A9P4P1P5</accession>
<keyword evidence="2" id="KW-0521">NADP</keyword>
<dbReference type="InterPro" id="IPR020904">
    <property type="entry name" value="Sc_DH/Rdtase_CS"/>
</dbReference>
<evidence type="ECO:0000256" key="2">
    <source>
        <dbReference type="ARBA" id="ARBA00022857"/>
    </source>
</evidence>
<dbReference type="EMBL" id="MU007012">
    <property type="protein sequence ID" value="KAF2435647.1"/>
    <property type="molecule type" value="Genomic_DNA"/>
</dbReference>
<evidence type="ECO:0000313" key="4">
    <source>
        <dbReference type="EMBL" id="KAF2435647.1"/>
    </source>
</evidence>
<comment type="caution">
    <text evidence="4">The sequence shown here is derived from an EMBL/GenBank/DDBJ whole genome shotgun (WGS) entry which is preliminary data.</text>
</comment>